<dbReference type="Proteomes" id="UP001258207">
    <property type="component" value="Chromosome"/>
</dbReference>
<feature type="domain" description="N-acetyltransferase" evidence="1">
    <location>
        <begin position="16"/>
        <end position="156"/>
    </location>
</feature>
<reference evidence="2" key="1">
    <citation type="submission" date="2023-09" db="EMBL/GenBank/DDBJ databases">
        <title>First report of Pseudomonas coleopterorum DJ13 causing leaf spot on Rhododendron pulchrum Sweet in China.</title>
        <authorList>
            <person name="Zhang Y."/>
        </authorList>
    </citation>
    <scope>NUCLEOTIDE SEQUENCE</scope>
    <source>
        <strain evidence="2">DJ13</strain>
    </source>
</reference>
<dbReference type="InterPro" id="IPR016181">
    <property type="entry name" value="Acyl_CoA_acyltransferase"/>
</dbReference>
<dbReference type="AlphaFoldDB" id="A0AAJ6MUU3"/>
<dbReference type="Gene3D" id="3.40.630.30">
    <property type="match status" value="1"/>
</dbReference>
<accession>A0AAJ6MUU3</accession>
<dbReference type="RefSeq" id="WP_310792830.1">
    <property type="nucleotide sequence ID" value="NZ_CP134081.1"/>
</dbReference>
<evidence type="ECO:0000313" key="2">
    <source>
        <dbReference type="EMBL" id="WNC11516.1"/>
    </source>
</evidence>
<gene>
    <name evidence="2" type="ORF">RI108_08965</name>
</gene>
<name>A0AAJ6MUU3_9PSED</name>
<proteinExistence type="predicted"/>
<dbReference type="Pfam" id="PF13302">
    <property type="entry name" value="Acetyltransf_3"/>
    <property type="match status" value="1"/>
</dbReference>
<dbReference type="InterPro" id="IPR051531">
    <property type="entry name" value="N-acetyltransferase"/>
</dbReference>
<dbReference type="InterPro" id="IPR000182">
    <property type="entry name" value="GNAT_dom"/>
</dbReference>
<dbReference type="SUPFAM" id="SSF55729">
    <property type="entry name" value="Acyl-CoA N-acyltransferases (Nat)"/>
    <property type="match status" value="1"/>
</dbReference>
<evidence type="ECO:0000313" key="3">
    <source>
        <dbReference type="Proteomes" id="UP001258207"/>
    </source>
</evidence>
<sequence length="187" mass="21796">MTHGPHAIIPILKTSRLQLHPLTLADAPRYQQLIAHWGMVRYITDNMPWPYPADEAERYIREDALPAMANAEEWHWTLRLRDAPELIIGVISLMDEYNDNRSFWIAEPWQNKGLVSEACQAVNRFWFQALGKPVLRVAKAAANEPSRRISMREGMRVVLKRQQSFVGGTMEEEIWQLTRDEWLSQQC</sequence>
<dbReference type="EMBL" id="CP134081">
    <property type="protein sequence ID" value="WNC11516.1"/>
    <property type="molecule type" value="Genomic_DNA"/>
</dbReference>
<dbReference type="PANTHER" id="PTHR43792">
    <property type="entry name" value="GNAT FAMILY, PUTATIVE (AFU_ORTHOLOGUE AFUA_3G00765)-RELATED-RELATED"/>
    <property type="match status" value="1"/>
</dbReference>
<evidence type="ECO:0000259" key="1">
    <source>
        <dbReference type="Pfam" id="PF13302"/>
    </source>
</evidence>
<organism evidence="2 3">
    <name type="scientific">Pseudomonas coleopterorum</name>
    <dbReference type="NCBI Taxonomy" id="1605838"/>
    <lineage>
        <taxon>Bacteria</taxon>
        <taxon>Pseudomonadati</taxon>
        <taxon>Pseudomonadota</taxon>
        <taxon>Gammaproteobacteria</taxon>
        <taxon>Pseudomonadales</taxon>
        <taxon>Pseudomonadaceae</taxon>
        <taxon>Pseudomonas</taxon>
    </lineage>
</organism>
<dbReference type="GO" id="GO:0016747">
    <property type="term" value="F:acyltransferase activity, transferring groups other than amino-acyl groups"/>
    <property type="evidence" value="ECO:0007669"/>
    <property type="project" value="InterPro"/>
</dbReference>
<protein>
    <submittedName>
        <fullName evidence="2">GNAT family N-acetyltransferase</fullName>
    </submittedName>
</protein>